<protein>
    <submittedName>
        <fullName evidence="1">Uncharacterized protein</fullName>
    </submittedName>
</protein>
<dbReference type="EMBL" id="JABELV010000176">
    <property type="protein sequence ID" value="KAG7528611.1"/>
    <property type="molecule type" value="Genomic_DNA"/>
</dbReference>
<proteinExistence type="predicted"/>
<accession>A0A8K0NKX2</accession>
<gene>
    <name evidence="1" type="ORF">FFLO_06065</name>
</gene>
<sequence length="240" mass="27411">MTLISKEVDEDLDLIKVTAKYGGSMKLCSSVWRDALDIGDLPKLRDNLEPMEKKRKLDRDFPIINFVLPILKIVFKLLDSNVEPQDYEPGSFAEWPVTHPIHTYRAVIEASDMYDLPEIVPRFFEMLWQLASRNKQSAFFVFVVACDCKDAALARFAIQNFKDLTHPVYFSRNIARQLEIGGWRVLLRAVHGLAAGRIDWQAVAKAAEFPEDWKQSSKVWDTLGLAIEVEEEPILSAPSD</sequence>
<dbReference type="AlphaFoldDB" id="A0A8K0NKX2"/>
<organism evidence="1 2">
    <name type="scientific">Filobasidium floriforme</name>
    <dbReference type="NCBI Taxonomy" id="5210"/>
    <lineage>
        <taxon>Eukaryota</taxon>
        <taxon>Fungi</taxon>
        <taxon>Dikarya</taxon>
        <taxon>Basidiomycota</taxon>
        <taxon>Agaricomycotina</taxon>
        <taxon>Tremellomycetes</taxon>
        <taxon>Filobasidiales</taxon>
        <taxon>Filobasidiaceae</taxon>
        <taxon>Filobasidium</taxon>
    </lineage>
</organism>
<name>A0A8K0NKX2_9TREE</name>
<dbReference type="Proteomes" id="UP000812966">
    <property type="component" value="Unassembled WGS sequence"/>
</dbReference>
<keyword evidence="2" id="KW-1185">Reference proteome</keyword>
<reference evidence="1" key="1">
    <citation type="submission" date="2020-04" db="EMBL/GenBank/DDBJ databases">
        <title>Analysis of mating type loci in Filobasidium floriforme.</title>
        <authorList>
            <person name="Nowrousian M."/>
        </authorList>
    </citation>
    <scope>NUCLEOTIDE SEQUENCE</scope>
    <source>
        <strain evidence="1">CBS 6242</strain>
    </source>
</reference>
<comment type="caution">
    <text evidence="1">The sequence shown here is derived from an EMBL/GenBank/DDBJ whole genome shotgun (WGS) entry which is preliminary data.</text>
</comment>
<evidence type="ECO:0000313" key="1">
    <source>
        <dbReference type="EMBL" id="KAG7528611.1"/>
    </source>
</evidence>
<evidence type="ECO:0000313" key="2">
    <source>
        <dbReference type="Proteomes" id="UP000812966"/>
    </source>
</evidence>